<feature type="domain" description="Tetrapyrrole methylase" evidence="8">
    <location>
        <begin position="11"/>
        <end position="217"/>
    </location>
</feature>
<evidence type="ECO:0000256" key="7">
    <source>
        <dbReference type="PIRNR" id="PIRNR036427"/>
    </source>
</evidence>
<comment type="function">
    <text evidence="7">Methylates cobalt-precorrin-2 at the C-20 position to produce cobalt-precorrin-3A in the anaerobic cobalamin biosynthesis pathway.</text>
</comment>
<proteinExistence type="inferred from homology"/>
<dbReference type="EC" id="2.1.1.151" evidence="7"/>
<dbReference type="NCBIfam" id="TIGR01467">
    <property type="entry name" value="cobI_cbiL"/>
    <property type="match status" value="1"/>
</dbReference>
<dbReference type="InterPro" id="IPR014777">
    <property type="entry name" value="4pyrrole_Mease_sub1"/>
</dbReference>
<dbReference type="SUPFAM" id="SSF53790">
    <property type="entry name" value="Tetrapyrrole methylase"/>
    <property type="match status" value="1"/>
</dbReference>
<dbReference type="RefSeq" id="WP_036791677.1">
    <property type="nucleotide sequence ID" value="NZ_JQZV01000013.1"/>
</dbReference>
<dbReference type="PANTHER" id="PTHR43467:SF2">
    <property type="entry name" value="COBALT-PRECORRIN-2 C(20)-METHYLTRANSFERASE"/>
    <property type="match status" value="1"/>
</dbReference>
<keyword evidence="4" id="KW-0489">Methyltransferase</keyword>
<reference evidence="9 10" key="1">
    <citation type="submission" date="2014-08" db="EMBL/GenBank/DDBJ databases">
        <title>Porphyromonas canoris strain:OH2762 Genome sequencing.</title>
        <authorList>
            <person name="Wallis C."/>
            <person name="Deusch O."/>
            <person name="O'Flynn C."/>
            <person name="Davis I."/>
            <person name="Jospin G."/>
            <person name="Darling A.E."/>
            <person name="Coil D.A."/>
            <person name="Alexiev A."/>
            <person name="Horsfall A."/>
            <person name="Kirkwood N."/>
            <person name="Harris S."/>
            <person name="Eisen J.A."/>
        </authorList>
    </citation>
    <scope>NUCLEOTIDE SEQUENCE [LARGE SCALE GENOMIC DNA]</scope>
    <source>
        <strain evidence="10">COT-108 OH2762</strain>
    </source>
</reference>
<dbReference type="InterPro" id="IPR012382">
    <property type="entry name" value="CobI/CbiL"/>
</dbReference>
<keyword evidence="10" id="KW-1185">Reference proteome</keyword>
<evidence type="ECO:0000256" key="1">
    <source>
        <dbReference type="ARBA" id="ARBA00004953"/>
    </source>
</evidence>
<dbReference type="Pfam" id="PF00590">
    <property type="entry name" value="TP_methylase"/>
    <property type="match status" value="1"/>
</dbReference>
<comment type="similarity">
    <text evidence="2 7">Belongs to the precorrin methyltransferase family.</text>
</comment>
<dbReference type="InterPro" id="IPR000878">
    <property type="entry name" value="4pyrrol_Mease"/>
</dbReference>
<dbReference type="InterPro" id="IPR014776">
    <property type="entry name" value="4pyrrole_Mease_sub2"/>
</dbReference>
<comment type="caution">
    <text evidence="9">The sequence shown here is derived from an EMBL/GenBank/DDBJ whole genome shotgun (WGS) entry which is preliminary data.</text>
</comment>
<comment type="subunit">
    <text evidence="7">Homodimer.</text>
</comment>
<gene>
    <name evidence="9" type="ORF">HQ43_07755</name>
</gene>
<dbReference type="Gene3D" id="3.40.1010.10">
    <property type="entry name" value="Cobalt-precorrin-4 Transmethylase, Domain 1"/>
    <property type="match status" value="1"/>
</dbReference>
<accession>A0ABR4XJT7</accession>
<dbReference type="InterPro" id="IPR006364">
    <property type="entry name" value="CobI/CbiL/CobIJ_dom"/>
</dbReference>
<evidence type="ECO:0000313" key="9">
    <source>
        <dbReference type="EMBL" id="KGN91946.1"/>
    </source>
</evidence>
<organism evidence="9 10">
    <name type="scientific">Porphyromonas canoris</name>
    <dbReference type="NCBI Taxonomy" id="36875"/>
    <lineage>
        <taxon>Bacteria</taxon>
        <taxon>Pseudomonadati</taxon>
        <taxon>Bacteroidota</taxon>
        <taxon>Bacteroidia</taxon>
        <taxon>Bacteroidales</taxon>
        <taxon>Porphyromonadaceae</taxon>
        <taxon>Porphyromonas</taxon>
    </lineage>
</organism>
<name>A0ABR4XJT7_9PORP</name>
<dbReference type="InterPro" id="IPR035996">
    <property type="entry name" value="4pyrrol_Methylase_sf"/>
</dbReference>
<dbReference type="Proteomes" id="UP000030101">
    <property type="component" value="Unassembled WGS sequence"/>
</dbReference>
<evidence type="ECO:0000256" key="5">
    <source>
        <dbReference type="ARBA" id="ARBA00022679"/>
    </source>
</evidence>
<evidence type="ECO:0000256" key="3">
    <source>
        <dbReference type="ARBA" id="ARBA00022573"/>
    </source>
</evidence>
<dbReference type="Gene3D" id="3.30.950.10">
    <property type="entry name" value="Methyltransferase, Cobalt-precorrin-4 Transmethylase, Domain 2"/>
    <property type="match status" value="1"/>
</dbReference>
<evidence type="ECO:0000313" key="10">
    <source>
        <dbReference type="Proteomes" id="UP000030101"/>
    </source>
</evidence>
<dbReference type="PROSITE" id="PS00839">
    <property type="entry name" value="SUMT_1"/>
    <property type="match status" value="1"/>
</dbReference>
<evidence type="ECO:0000256" key="4">
    <source>
        <dbReference type="ARBA" id="ARBA00022603"/>
    </source>
</evidence>
<evidence type="ECO:0000256" key="2">
    <source>
        <dbReference type="ARBA" id="ARBA00005879"/>
    </source>
</evidence>
<protein>
    <recommendedName>
        <fullName evidence="7">Cobalt-precorrin-2 C(20)-methyltransferase</fullName>
        <ecNumber evidence="7">2.1.1.151</ecNumber>
    </recommendedName>
</protein>
<keyword evidence="3" id="KW-0169">Cobalamin biosynthesis</keyword>
<keyword evidence="5" id="KW-0808">Transferase</keyword>
<sequence>MTKTTAYAPQCVSLGPGDPNLLTLGALRILQEADVIFCPATIRESSVTSRARDIILAVGIEESKLRLFHVPMSKDRSKAMVAYAEVAGEIFQAVQKGLRTAFVAEGDSCFYSSVHYISDILLEHHGLSATHTAGVPAFIACGSLAGIHIVKQDEPLSVYPSNVTPEQIEKDLSEHKTVVLMKVSQQQQTLQALLQNRPDLSWHYFENVGVSGKEYYTTDKSIIAEREVPYFSILILRNE</sequence>
<comment type="pathway">
    <text evidence="1">Cofactor biosynthesis; adenosylcobalamin biosynthesis.</text>
</comment>
<dbReference type="CDD" id="cd11645">
    <property type="entry name" value="Precorrin_2_C20_MT"/>
    <property type="match status" value="1"/>
</dbReference>
<evidence type="ECO:0000256" key="6">
    <source>
        <dbReference type="ARBA" id="ARBA00022691"/>
    </source>
</evidence>
<dbReference type="InterPro" id="IPR003043">
    <property type="entry name" value="Uropor_MeTrfase_CS"/>
</dbReference>
<dbReference type="PIRSF" id="PIRSF036427">
    <property type="entry name" value="Precrrn-2_mtase"/>
    <property type="match status" value="1"/>
</dbReference>
<dbReference type="PANTHER" id="PTHR43467">
    <property type="entry name" value="COBALT-PRECORRIN-2 C(20)-METHYLTRANSFERASE"/>
    <property type="match status" value="1"/>
</dbReference>
<evidence type="ECO:0000259" key="8">
    <source>
        <dbReference type="Pfam" id="PF00590"/>
    </source>
</evidence>
<keyword evidence="6" id="KW-0949">S-adenosyl-L-methionine</keyword>
<dbReference type="EMBL" id="JQZV01000013">
    <property type="protein sequence ID" value="KGN91946.1"/>
    <property type="molecule type" value="Genomic_DNA"/>
</dbReference>
<comment type="catalytic activity">
    <reaction evidence="7">
        <text>Co-precorrin-2 + S-adenosyl-L-methionine = Co-precorrin-3 + S-adenosyl-L-homocysteine + H(+)</text>
        <dbReference type="Rhea" id="RHEA:17997"/>
        <dbReference type="ChEBI" id="CHEBI:15378"/>
        <dbReference type="ChEBI" id="CHEBI:57856"/>
        <dbReference type="ChEBI" id="CHEBI:59789"/>
        <dbReference type="ChEBI" id="CHEBI:60053"/>
        <dbReference type="ChEBI" id="CHEBI:60060"/>
        <dbReference type="EC" id="2.1.1.151"/>
    </reaction>
</comment>